<evidence type="ECO:0000313" key="1">
    <source>
        <dbReference type="EMBL" id="KAJ2960176.1"/>
    </source>
</evidence>
<reference evidence="1" key="1">
    <citation type="submission" date="2022-08" db="EMBL/GenBank/DDBJ databases">
        <title>Genome Sequence of Pycnoporus sanguineus.</title>
        <authorList>
            <person name="Buettner E."/>
        </authorList>
    </citation>
    <scope>NUCLEOTIDE SEQUENCE</scope>
    <source>
        <strain evidence="1">CG-C14</strain>
    </source>
</reference>
<protein>
    <submittedName>
        <fullName evidence="1">Uncharacterized protein</fullName>
    </submittedName>
</protein>
<name>A0ACC1MD78_9APHY</name>
<comment type="caution">
    <text evidence="1">The sequence shown here is derived from an EMBL/GenBank/DDBJ whole genome shotgun (WGS) entry which is preliminary data.</text>
</comment>
<dbReference type="EMBL" id="JANSHE010007462">
    <property type="protein sequence ID" value="KAJ2960176.1"/>
    <property type="molecule type" value="Genomic_DNA"/>
</dbReference>
<proteinExistence type="predicted"/>
<sequence length="204" mass="22317">MEWAHDKLWFGMSTRKRTVHVFALNPLGGKPDGSSHFAGRVVNAQELGLFQATPRTFPALSPSSGFSSTLNFSSAQNKEDVPQSPRLSDDDENDENRPLMSMPVPQVGAEELPFPPTSKPKRAPIPLDFKHPVSTNTVPAGLFKALVNNDGEERTRRTVRSRLSSRDIYEHSPSSPSMICTSPPISPSTWMVGMSAYSGIGHAE</sequence>
<accession>A0ACC1MD78</accession>
<evidence type="ECO:0000313" key="2">
    <source>
        <dbReference type="Proteomes" id="UP001144978"/>
    </source>
</evidence>
<organism evidence="1 2">
    <name type="scientific">Trametes sanguinea</name>
    <dbReference type="NCBI Taxonomy" id="158606"/>
    <lineage>
        <taxon>Eukaryota</taxon>
        <taxon>Fungi</taxon>
        <taxon>Dikarya</taxon>
        <taxon>Basidiomycota</taxon>
        <taxon>Agaricomycotina</taxon>
        <taxon>Agaricomycetes</taxon>
        <taxon>Polyporales</taxon>
        <taxon>Polyporaceae</taxon>
        <taxon>Trametes</taxon>
    </lineage>
</organism>
<keyword evidence="2" id="KW-1185">Reference proteome</keyword>
<dbReference type="Proteomes" id="UP001144978">
    <property type="component" value="Unassembled WGS sequence"/>
</dbReference>
<gene>
    <name evidence="1" type="ORF">NUW54_g14441</name>
</gene>